<dbReference type="GO" id="GO:0000139">
    <property type="term" value="C:Golgi membrane"/>
    <property type="evidence" value="ECO:0007669"/>
    <property type="project" value="UniProtKB-SubCell"/>
</dbReference>
<keyword evidence="13" id="KW-1185">Reference proteome</keyword>
<evidence type="ECO:0000256" key="4">
    <source>
        <dbReference type="ARBA" id="ARBA00022927"/>
    </source>
</evidence>
<evidence type="ECO:0000259" key="11">
    <source>
        <dbReference type="PROSITE" id="PS50192"/>
    </source>
</evidence>
<proteinExistence type="predicted"/>
<keyword evidence="2" id="KW-0813">Transport</keyword>
<dbReference type="GO" id="GO:0015031">
    <property type="term" value="P:protein transport"/>
    <property type="evidence" value="ECO:0007669"/>
    <property type="project" value="UniProtKB-KW"/>
</dbReference>
<gene>
    <name evidence="12" type="ORF">LSH36_304g03044</name>
</gene>
<feature type="compositionally biased region" description="Polar residues" evidence="9">
    <location>
        <begin position="1"/>
        <end position="14"/>
    </location>
</feature>
<organism evidence="12 13">
    <name type="scientific">Paralvinella palmiformis</name>
    <dbReference type="NCBI Taxonomy" id="53620"/>
    <lineage>
        <taxon>Eukaryota</taxon>
        <taxon>Metazoa</taxon>
        <taxon>Spiralia</taxon>
        <taxon>Lophotrochozoa</taxon>
        <taxon>Annelida</taxon>
        <taxon>Polychaeta</taxon>
        <taxon>Sedentaria</taxon>
        <taxon>Canalipalpata</taxon>
        <taxon>Terebellida</taxon>
        <taxon>Terebelliformia</taxon>
        <taxon>Alvinellidae</taxon>
        <taxon>Paralvinella</taxon>
    </lineage>
</organism>
<feature type="compositionally biased region" description="Basic and acidic residues" evidence="9">
    <location>
        <begin position="18"/>
        <end position="29"/>
    </location>
</feature>
<evidence type="ECO:0000313" key="12">
    <source>
        <dbReference type="EMBL" id="KAK2153209.1"/>
    </source>
</evidence>
<dbReference type="InterPro" id="IPR039899">
    <property type="entry name" value="BET1_SNARE"/>
</dbReference>
<name>A0AAD9JHQ6_9ANNE</name>
<evidence type="ECO:0000256" key="2">
    <source>
        <dbReference type="ARBA" id="ARBA00022448"/>
    </source>
</evidence>
<keyword evidence="5 10" id="KW-1133">Transmembrane helix</keyword>
<comment type="subcellular location">
    <subcellularLocation>
        <location evidence="8">Endomembrane system</location>
        <topology evidence="8">Single-pass type IV membrane protein</topology>
    </subcellularLocation>
    <subcellularLocation>
        <location evidence="1">Golgi apparatus membrane</location>
    </subcellularLocation>
</comment>
<evidence type="ECO:0000256" key="9">
    <source>
        <dbReference type="SAM" id="MobiDB-lite"/>
    </source>
</evidence>
<dbReference type="PROSITE" id="PS50192">
    <property type="entry name" value="T_SNARE"/>
    <property type="match status" value="1"/>
</dbReference>
<keyword evidence="7 10" id="KW-0472">Membrane</keyword>
<feature type="domain" description="T-SNARE coiled-coil homology" evidence="11">
    <location>
        <begin position="22"/>
        <end position="84"/>
    </location>
</feature>
<dbReference type="SUPFAM" id="SSF58038">
    <property type="entry name" value="SNARE fusion complex"/>
    <property type="match status" value="1"/>
</dbReference>
<dbReference type="Proteomes" id="UP001208570">
    <property type="component" value="Unassembled WGS sequence"/>
</dbReference>
<dbReference type="InterPro" id="IPR000727">
    <property type="entry name" value="T_SNARE_dom"/>
</dbReference>
<keyword evidence="4" id="KW-0653">Protein transport</keyword>
<evidence type="ECO:0000256" key="1">
    <source>
        <dbReference type="ARBA" id="ARBA00004394"/>
    </source>
</evidence>
<keyword evidence="3 10" id="KW-0812">Transmembrane</keyword>
<accession>A0AAD9JHQ6</accession>
<dbReference type="Gene3D" id="1.20.5.110">
    <property type="match status" value="1"/>
</dbReference>
<evidence type="ECO:0000256" key="8">
    <source>
        <dbReference type="ARBA" id="ARBA00046280"/>
    </source>
</evidence>
<evidence type="ECO:0000256" key="10">
    <source>
        <dbReference type="SAM" id="Phobius"/>
    </source>
</evidence>
<dbReference type="AlphaFoldDB" id="A0AAD9JHQ6"/>
<dbReference type="EMBL" id="JAODUP010000304">
    <property type="protein sequence ID" value="KAK2153209.1"/>
    <property type="molecule type" value="Genomic_DNA"/>
</dbReference>
<evidence type="ECO:0000256" key="5">
    <source>
        <dbReference type="ARBA" id="ARBA00022989"/>
    </source>
</evidence>
<evidence type="ECO:0000256" key="7">
    <source>
        <dbReference type="ARBA" id="ARBA00023136"/>
    </source>
</evidence>
<comment type="caution">
    <text evidence="12">The sequence shown here is derived from an EMBL/GenBank/DDBJ whole genome shotgun (WGS) entry which is preliminary data.</text>
</comment>
<dbReference type="CDD" id="cd15853">
    <property type="entry name" value="SNARE_Bet1"/>
    <property type="match status" value="1"/>
</dbReference>
<keyword evidence="6" id="KW-0333">Golgi apparatus</keyword>
<reference evidence="12" key="1">
    <citation type="journal article" date="2023" name="Mol. Biol. Evol.">
        <title>Third-Generation Sequencing Reveals the Adaptive Role of the Epigenome in Three Deep-Sea Polychaetes.</title>
        <authorList>
            <person name="Perez M."/>
            <person name="Aroh O."/>
            <person name="Sun Y."/>
            <person name="Lan Y."/>
            <person name="Juniper S.K."/>
            <person name="Young C.R."/>
            <person name="Angers B."/>
            <person name="Qian P.Y."/>
        </authorList>
    </citation>
    <scope>NUCLEOTIDE SEQUENCE</scope>
    <source>
        <strain evidence="12">P08H-3</strain>
    </source>
</reference>
<feature type="transmembrane region" description="Helical" evidence="10">
    <location>
        <begin position="94"/>
        <end position="113"/>
    </location>
</feature>
<protein>
    <recommendedName>
        <fullName evidence="11">t-SNARE coiled-coil homology domain-containing protein</fullName>
    </recommendedName>
</protein>
<feature type="region of interest" description="Disordered" evidence="9">
    <location>
        <begin position="1"/>
        <end position="29"/>
    </location>
</feature>
<dbReference type="PANTHER" id="PTHR12791">
    <property type="entry name" value="GOLGI SNARE BET1-RELATED"/>
    <property type="match status" value="1"/>
</dbReference>
<evidence type="ECO:0000256" key="3">
    <source>
        <dbReference type="ARBA" id="ARBA00022692"/>
    </source>
</evidence>
<sequence>MMSWSASAARNHNSVGRGRSEELMEQENQRMTENLAGKVSRLKNIAFDIENDAKDSTSYLSGMQEDFEGSAGLLGGTMKRVNYMMANGKNNRRLMCYIILGLVVLFIICYYFVLHFRGG</sequence>
<evidence type="ECO:0000256" key="6">
    <source>
        <dbReference type="ARBA" id="ARBA00023034"/>
    </source>
</evidence>
<evidence type="ECO:0000313" key="13">
    <source>
        <dbReference type="Proteomes" id="UP001208570"/>
    </source>
</evidence>